<name>A0A5B8XUG4_9DELT</name>
<organism evidence="2 3">
    <name type="scientific">Microvenator marinus</name>
    <dbReference type="NCBI Taxonomy" id="2600177"/>
    <lineage>
        <taxon>Bacteria</taxon>
        <taxon>Deltaproteobacteria</taxon>
        <taxon>Bradymonadales</taxon>
        <taxon>Microvenatoraceae</taxon>
        <taxon>Microvenator</taxon>
    </lineage>
</organism>
<feature type="chain" id="PRO_5022694432" description="Fibronectin type-III domain-containing protein" evidence="1">
    <location>
        <begin position="19"/>
        <end position="549"/>
    </location>
</feature>
<reference evidence="2 3" key="1">
    <citation type="submission" date="2019-08" db="EMBL/GenBank/DDBJ databases">
        <authorList>
            <person name="Liang Q."/>
        </authorList>
    </citation>
    <scope>NUCLEOTIDE SEQUENCE [LARGE SCALE GENOMIC DNA]</scope>
    <source>
        <strain evidence="2 3">V1718</strain>
    </source>
</reference>
<gene>
    <name evidence="2" type="ORF">FRD01_15220</name>
</gene>
<dbReference type="RefSeq" id="WP_146961089.1">
    <property type="nucleotide sequence ID" value="NZ_CP042467.1"/>
</dbReference>
<dbReference type="Proteomes" id="UP000321595">
    <property type="component" value="Chromosome"/>
</dbReference>
<dbReference type="NCBIfam" id="NF040596">
    <property type="entry name" value="MXAN_2562_fam"/>
    <property type="match status" value="1"/>
</dbReference>
<sequence>MRQIVFWMMMGVGFSASALEPTTTALVDELTLSVPSTFLAEENTAYVGITECERMLAAGSEVNITFGTTIDPSEESGTQRRLEAGYLFEVPRGSTTPVNCPSGCTTLDEDTQVVLTTELVRLLMPFKDMVGIASADECDGFDSEFFLRASLREASVTDTELVTADARIIVDTVRPSPPANFDITVTEDRIDASWELSDSEDVGQYGIYYSTTPFDGGVVPGSGLGSEFVTAAGGRTSASFVVSTPAGSTVYVAMVAVDETGNESILSAVQSSQAIETIDFWESYKAAGGAEEGGCSTGAGTLGLLSLLALFGFRRRRFSAPLAAAAIAAPLLLAAPSAHAESDINGIFELKLGGMYPAIDEEVSGTPFQDVFGTGNLWYLEMEAGFYIWQGFGKLGVSYALGYSSVTGNAVAADGSEISDETSFSMLPNRLSLLYRFDVLATRYFIPLVPAAKVGLDYYLWWSEGPDGENSVAGGAEAFGGKWGYHGSLGLHLLLDVIDSSSAAVFDHNWGVNNSYLFAEYVFAQVDDFGGAGLNLSDDYFMFGLNFEF</sequence>
<evidence type="ECO:0000313" key="3">
    <source>
        <dbReference type="Proteomes" id="UP000321595"/>
    </source>
</evidence>
<accession>A0A5B8XUG4</accession>
<evidence type="ECO:0008006" key="4">
    <source>
        <dbReference type="Google" id="ProtNLM"/>
    </source>
</evidence>
<dbReference type="OrthoDB" id="5381597at2"/>
<evidence type="ECO:0000256" key="1">
    <source>
        <dbReference type="SAM" id="SignalP"/>
    </source>
</evidence>
<proteinExistence type="predicted"/>
<evidence type="ECO:0000313" key="2">
    <source>
        <dbReference type="EMBL" id="QED28558.1"/>
    </source>
</evidence>
<dbReference type="EMBL" id="CP042467">
    <property type="protein sequence ID" value="QED28558.1"/>
    <property type="molecule type" value="Genomic_DNA"/>
</dbReference>
<dbReference type="KEGG" id="bbae:FRD01_15220"/>
<keyword evidence="3" id="KW-1185">Reference proteome</keyword>
<protein>
    <recommendedName>
        <fullName evidence="4">Fibronectin type-III domain-containing protein</fullName>
    </recommendedName>
</protein>
<keyword evidence="1" id="KW-0732">Signal</keyword>
<dbReference type="AlphaFoldDB" id="A0A5B8XUG4"/>
<feature type="signal peptide" evidence="1">
    <location>
        <begin position="1"/>
        <end position="18"/>
    </location>
</feature>
<dbReference type="InterPro" id="IPR013783">
    <property type="entry name" value="Ig-like_fold"/>
</dbReference>
<dbReference type="Gene3D" id="2.60.40.10">
    <property type="entry name" value="Immunoglobulins"/>
    <property type="match status" value="1"/>
</dbReference>